<name>A0A0E9TBA5_ANGAN</name>
<protein>
    <submittedName>
        <fullName evidence="1">Uncharacterized protein</fullName>
    </submittedName>
</protein>
<evidence type="ECO:0000313" key="1">
    <source>
        <dbReference type="EMBL" id="JAH50190.1"/>
    </source>
</evidence>
<proteinExistence type="predicted"/>
<organism evidence="1">
    <name type="scientific">Anguilla anguilla</name>
    <name type="common">European freshwater eel</name>
    <name type="synonym">Muraena anguilla</name>
    <dbReference type="NCBI Taxonomy" id="7936"/>
    <lineage>
        <taxon>Eukaryota</taxon>
        <taxon>Metazoa</taxon>
        <taxon>Chordata</taxon>
        <taxon>Craniata</taxon>
        <taxon>Vertebrata</taxon>
        <taxon>Euteleostomi</taxon>
        <taxon>Actinopterygii</taxon>
        <taxon>Neopterygii</taxon>
        <taxon>Teleostei</taxon>
        <taxon>Anguilliformes</taxon>
        <taxon>Anguillidae</taxon>
        <taxon>Anguilla</taxon>
    </lineage>
</organism>
<sequence>MPQCTKGCSEEERKEKKKFSGN</sequence>
<reference evidence="1" key="2">
    <citation type="journal article" date="2015" name="Fish Shellfish Immunol.">
        <title>Early steps in the European eel (Anguilla anguilla)-Vibrio vulnificus interaction in the gills: Role of the RtxA13 toxin.</title>
        <authorList>
            <person name="Callol A."/>
            <person name="Pajuelo D."/>
            <person name="Ebbesson L."/>
            <person name="Teles M."/>
            <person name="MacKenzie S."/>
            <person name="Amaro C."/>
        </authorList>
    </citation>
    <scope>NUCLEOTIDE SEQUENCE</scope>
</reference>
<dbReference type="AlphaFoldDB" id="A0A0E9TBA5"/>
<dbReference type="EMBL" id="GBXM01058387">
    <property type="protein sequence ID" value="JAH50190.1"/>
    <property type="molecule type" value="Transcribed_RNA"/>
</dbReference>
<reference evidence="1" key="1">
    <citation type="submission" date="2014-11" db="EMBL/GenBank/DDBJ databases">
        <authorList>
            <person name="Amaro Gonzalez C."/>
        </authorList>
    </citation>
    <scope>NUCLEOTIDE SEQUENCE</scope>
</reference>
<accession>A0A0E9TBA5</accession>